<dbReference type="PIRSF" id="PIRSF000429">
    <property type="entry name" value="Ac-CoA_Ac_transf"/>
    <property type="match status" value="1"/>
</dbReference>
<proteinExistence type="inferred from homology"/>
<evidence type="ECO:0000256" key="3">
    <source>
        <dbReference type="ARBA" id="ARBA00023315"/>
    </source>
</evidence>
<dbReference type="Pfam" id="PF00108">
    <property type="entry name" value="Thiolase_N"/>
    <property type="match status" value="1"/>
</dbReference>
<dbReference type="InterPro" id="IPR002155">
    <property type="entry name" value="Thiolase"/>
</dbReference>
<accession>A0ABU0RXW6</accession>
<evidence type="ECO:0000259" key="6">
    <source>
        <dbReference type="Pfam" id="PF02803"/>
    </source>
</evidence>
<evidence type="ECO:0000256" key="2">
    <source>
        <dbReference type="ARBA" id="ARBA00022679"/>
    </source>
</evidence>
<organism evidence="7 8">
    <name type="scientific">Streptomyces turgidiscabies</name>
    <dbReference type="NCBI Taxonomy" id="85558"/>
    <lineage>
        <taxon>Bacteria</taxon>
        <taxon>Bacillati</taxon>
        <taxon>Actinomycetota</taxon>
        <taxon>Actinomycetes</taxon>
        <taxon>Kitasatosporales</taxon>
        <taxon>Streptomycetaceae</taxon>
        <taxon>Streptomyces</taxon>
    </lineage>
</organism>
<dbReference type="Proteomes" id="UP001223072">
    <property type="component" value="Unassembled WGS sequence"/>
</dbReference>
<evidence type="ECO:0000313" key="7">
    <source>
        <dbReference type="EMBL" id="MDQ0936836.1"/>
    </source>
</evidence>
<evidence type="ECO:0000256" key="1">
    <source>
        <dbReference type="ARBA" id="ARBA00010982"/>
    </source>
</evidence>
<dbReference type="InterPro" id="IPR020610">
    <property type="entry name" value="Thiolase_AS"/>
</dbReference>
<dbReference type="Pfam" id="PF02803">
    <property type="entry name" value="Thiolase_C"/>
    <property type="match status" value="1"/>
</dbReference>
<dbReference type="PROSITE" id="PS00098">
    <property type="entry name" value="THIOLASE_1"/>
    <property type="match status" value="1"/>
</dbReference>
<dbReference type="SUPFAM" id="SSF53901">
    <property type="entry name" value="Thiolase-like"/>
    <property type="match status" value="2"/>
</dbReference>
<protein>
    <submittedName>
        <fullName evidence="7">Acetyl-CoA acyltransferase</fullName>
        <ecNumber evidence="7">2.3.1.16</ecNumber>
    </submittedName>
</protein>
<reference evidence="7 8" key="1">
    <citation type="submission" date="2023-07" db="EMBL/GenBank/DDBJ databases">
        <title>Comparative genomics of wheat-associated soil bacteria to identify genetic determinants of phenazine resistance.</title>
        <authorList>
            <person name="Mouncey N."/>
        </authorList>
    </citation>
    <scope>NUCLEOTIDE SEQUENCE [LARGE SCALE GENOMIC DNA]</scope>
    <source>
        <strain evidence="7 8">W2I16</strain>
    </source>
</reference>
<dbReference type="PROSITE" id="PS00737">
    <property type="entry name" value="THIOLASE_2"/>
    <property type="match status" value="1"/>
</dbReference>
<gene>
    <name evidence="7" type="ORF">QFZ49_006811</name>
</gene>
<dbReference type="NCBIfam" id="TIGR01930">
    <property type="entry name" value="AcCoA-C-Actrans"/>
    <property type="match status" value="1"/>
</dbReference>
<dbReference type="PANTHER" id="PTHR18919">
    <property type="entry name" value="ACETYL-COA C-ACYLTRANSFERASE"/>
    <property type="match status" value="1"/>
</dbReference>
<dbReference type="InterPro" id="IPR020617">
    <property type="entry name" value="Thiolase_C"/>
</dbReference>
<name>A0ABU0RXW6_9ACTN</name>
<dbReference type="InterPro" id="IPR020613">
    <property type="entry name" value="Thiolase_CS"/>
</dbReference>
<evidence type="ECO:0000256" key="4">
    <source>
        <dbReference type="RuleBase" id="RU003557"/>
    </source>
</evidence>
<dbReference type="InterPro" id="IPR020615">
    <property type="entry name" value="Thiolase_acyl_enz_int_AS"/>
</dbReference>
<keyword evidence="3 4" id="KW-0012">Acyltransferase</keyword>
<comment type="caution">
    <text evidence="7">The sequence shown here is derived from an EMBL/GenBank/DDBJ whole genome shotgun (WGS) entry which is preliminary data.</text>
</comment>
<keyword evidence="8" id="KW-1185">Reference proteome</keyword>
<feature type="domain" description="Thiolase N-terminal" evidence="5">
    <location>
        <begin position="7"/>
        <end position="273"/>
    </location>
</feature>
<keyword evidence="2 4" id="KW-0808">Transferase</keyword>
<dbReference type="EMBL" id="JAUSZS010000008">
    <property type="protein sequence ID" value="MDQ0936836.1"/>
    <property type="molecule type" value="Genomic_DNA"/>
</dbReference>
<evidence type="ECO:0000313" key="8">
    <source>
        <dbReference type="Proteomes" id="UP001223072"/>
    </source>
</evidence>
<dbReference type="PROSITE" id="PS00099">
    <property type="entry name" value="THIOLASE_3"/>
    <property type="match status" value="1"/>
</dbReference>
<comment type="similarity">
    <text evidence="1 4">Belongs to the thiolase-like superfamily. Thiolase family.</text>
</comment>
<dbReference type="InterPro" id="IPR020616">
    <property type="entry name" value="Thiolase_N"/>
</dbReference>
<dbReference type="Gene3D" id="3.40.47.10">
    <property type="match status" value="1"/>
</dbReference>
<evidence type="ECO:0000259" key="5">
    <source>
        <dbReference type="Pfam" id="PF00108"/>
    </source>
</evidence>
<dbReference type="GO" id="GO:0003988">
    <property type="term" value="F:acetyl-CoA C-acyltransferase activity"/>
    <property type="evidence" value="ECO:0007669"/>
    <property type="project" value="UniProtKB-EC"/>
</dbReference>
<dbReference type="PANTHER" id="PTHR18919:SF134">
    <property type="entry name" value="BETA-KETOACYL COA THIOLASE FADA3-RELATED"/>
    <property type="match status" value="1"/>
</dbReference>
<sequence>MSRLKDVYIVDAVRTPIGRYNGGLAGLRPDDLAAHAIRELLARTPALDPARVEDVYFGNANGAGEENRNVARMAGLLAGLPTSVPGVTVNRLCASGLEAVIQAARAIAVGDASIALAGGVESMTRAPYVLPKNDRPFPAGHTELYSTTLGWRMTNPSMDPRWTIPLGESAELIADKHKITRDQQDEFALASHQKAAAAQRAGLFDAELAPVPVPQRKGDPVAFAADECVRADASLAAMAGLKPSFRPEGGTVTAGNASPLNDGAAALLLVDEEGLKATGREPLARVSATGVSAIDPNYFGLAPVEAVNRALAKAGKGFDDLSTLELNEAFAAQVLGCVAEWPEFDPRVLNPQGGAIALGHPLGASGARLAGTVAHQLARKGSGTGVATLCIGVGQGLALVLER</sequence>
<dbReference type="EC" id="2.3.1.16" evidence="7"/>
<dbReference type="InterPro" id="IPR016039">
    <property type="entry name" value="Thiolase-like"/>
</dbReference>
<feature type="domain" description="Thiolase C-terminal" evidence="6">
    <location>
        <begin position="281"/>
        <end position="403"/>
    </location>
</feature>
<dbReference type="CDD" id="cd00751">
    <property type="entry name" value="thiolase"/>
    <property type="match status" value="1"/>
</dbReference>